<gene>
    <name evidence="8" type="ORF">LQ327_27705</name>
</gene>
<feature type="domain" description="RNA polymerase sigma factor 70 region 4 type 2" evidence="6">
    <location>
        <begin position="108"/>
        <end position="157"/>
    </location>
</feature>
<dbReference type="Pfam" id="PF08281">
    <property type="entry name" value="Sigma70_r4_2"/>
    <property type="match status" value="1"/>
</dbReference>
<dbReference type="Pfam" id="PF04542">
    <property type="entry name" value="Sigma70_r2"/>
    <property type="match status" value="1"/>
</dbReference>
<feature type="domain" description="DUF6596" evidence="7">
    <location>
        <begin position="176"/>
        <end position="274"/>
    </location>
</feature>
<proteinExistence type="inferred from homology"/>
<dbReference type="InterPro" id="IPR013249">
    <property type="entry name" value="RNA_pol_sigma70_r4_t2"/>
</dbReference>
<dbReference type="SUPFAM" id="SSF88659">
    <property type="entry name" value="Sigma3 and sigma4 domains of RNA polymerase sigma factors"/>
    <property type="match status" value="1"/>
</dbReference>
<dbReference type="Gene3D" id="1.10.10.10">
    <property type="entry name" value="Winged helix-like DNA-binding domain superfamily/Winged helix DNA-binding domain"/>
    <property type="match status" value="1"/>
</dbReference>
<dbReference type="InterPro" id="IPR013325">
    <property type="entry name" value="RNA_pol_sigma_r2"/>
</dbReference>
<comment type="similarity">
    <text evidence="1">Belongs to the sigma-70 factor family. ECF subfamily.</text>
</comment>
<evidence type="ECO:0000313" key="9">
    <source>
        <dbReference type="Proteomes" id="UP001199469"/>
    </source>
</evidence>
<dbReference type="EMBL" id="JAJNDB010000007">
    <property type="protein sequence ID" value="MCD2197163.1"/>
    <property type="molecule type" value="Genomic_DNA"/>
</dbReference>
<dbReference type="InterPro" id="IPR013324">
    <property type="entry name" value="RNA_pol_sigma_r3/r4-like"/>
</dbReference>
<dbReference type="SUPFAM" id="SSF88946">
    <property type="entry name" value="Sigma2 domain of RNA polymerase sigma factors"/>
    <property type="match status" value="1"/>
</dbReference>
<dbReference type="PANTHER" id="PTHR47756">
    <property type="entry name" value="BLL6612 PROTEIN-RELATED"/>
    <property type="match status" value="1"/>
</dbReference>
<dbReference type="Gene3D" id="1.10.1740.10">
    <property type="match status" value="1"/>
</dbReference>
<keyword evidence="4" id="KW-0804">Transcription</keyword>
<evidence type="ECO:0000259" key="6">
    <source>
        <dbReference type="Pfam" id="PF08281"/>
    </source>
</evidence>
<dbReference type="Proteomes" id="UP001199469">
    <property type="component" value="Unassembled WGS sequence"/>
</dbReference>
<dbReference type="RefSeq" id="WP_230739038.1">
    <property type="nucleotide sequence ID" value="NZ_JAJNDB010000007.1"/>
</dbReference>
<comment type="caution">
    <text evidence="8">The sequence shown here is derived from an EMBL/GenBank/DDBJ whole genome shotgun (WGS) entry which is preliminary data.</text>
</comment>
<keyword evidence="2" id="KW-0805">Transcription regulation</keyword>
<feature type="domain" description="RNA polymerase sigma-70 region 2" evidence="5">
    <location>
        <begin position="10"/>
        <end position="76"/>
    </location>
</feature>
<evidence type="ECO:0000313" key="8">
    <source>
        <dbReference type="EMBL" id="MCD2197163.1"/>
    </source>
</evidence>
<evidence type="ECO:0000256" key="3">
    <source>
        <dbReference type="ARBA" id="ARBA00023082"/>
    </source>
</evidence>
<evidence type="ECO:0000259" key="5">
    <source>
        <dbReference type="Pfam" id="PF04542"/>
    </source>
</evidence>
<evidence type="ECO:0000256" key="1">
    <source>
        <dbReference type="ARBA" id="ARBA00010641"/>
    </source>
</evidence>
<evidence type="ECO:0000256" key="4">
    <source>
        <dbReference type="ARBA" id="ARBA00023163"/>
    </source>
</evidence>
<evidence type="ECO:0000256" key="2">
    <source>
        <dbReference type="ARBA" id="ARBA00023015"/>
    </source>
</evidence>
<keyword evidence="9" id="KW-1185">Reference proteome</keyword>
<protein>
    <submittedName>
        <fullName evidence="8">RNA polymerase sigma factor</fullName>
    </submittedName>
</protein>
<evidence type="ECO:0000259" key="7">
    <source>
        <dbReference type="Pfam" id="PF20239"/>
    </source>
</evidence>
<dbReference type="InterPro" id="IPR036388">
    <property type="entry name" value="WH-like_DNA-bd_sf"/>
</dbReference>
<dbReference type="PANTHER" id="PTHR47756:SF2">
    <property type="entry name" value="BLL6612 PROTEIN"/>
    <property type="match status" value="1"/>
</dbReference>
<keyword evidence="3" id="KW-0731">Sigma factor</keyword>
<accession>A0ABS8PG09</accession>
<sequence>MTTTGDLEGLLREHAPRALAALARRLGDLADAEDAVQEALIAAAGAWPERGVPDDPTAWLVTAAVRRHVDRVRSDTSRRAREDAVVVADPGLPSSLAPSRDDSLALLFSCAHPALTPSAAIPLTLRAVGGLATPEIARLLLLTEPAVNQRIHRAKQAVRASGDRFRLPTPQEWPDRLRAVLHVLYLLATVGNGPDDAGPPEAAGEALRLLRELDRLLPDEPEVGGLLALVLLTEARRPARTGPVGELVPLDEQDRSAWDAALIAEGTERVERAMRRGRVGAYQLQAAVAAVHAEAADYRDTDWPQIAGLYEVLGRIDPSPVVALNRAVALAEAGEPRAGLALLDALDGEAGRLGHRLPAARAHLLVRAGDLAAAHHAYGAAAAAATSVAERDLLVLKAARCAPRP</sequence>
<dbReference type="Pfam" id="PF20239">
    <property type="entry name" value="DUF6596"/>
    <property type="match status" value="1"/>
</dbReference>
<dbReference type="InterPro" id="IPR046531">
    <property type="entry name" value="DUF6596"/>
</dbReference>
<organism evidence="8 9">
    <name type="scientific">Actinomycetospora endophytica</name>
    <dbReference type="NCBI Taxonomy" id="2291215"/>
    <lineage>
        <taxon>Bacteria</taxon>
        <taxon>Bacillati</taxon>
        <taxon>Actinomycetota</taxon>
        <taxon>Actinomycetes</taxon>
        <taxon>Pseudonocardiales</taxon>
        <taxon>Pseudonocardiaceae</taxon>
        <taxon>Actinomycetospora</taxon>
    </lineage>
</organism>
<reference evidence="8 9" key="1">
    <citation type="submission" date="2021-11" db="EMBL/GenBank/DDBJ databases">
        <title>Draft genome sequence of Actinomycetospora sp. SF1 isolated from the rhizosphere soil.</title>
        <authorList>
            <person name="Duangmal K."/>
            <person name="Chantavorakit T."/>
        </authorList>
    </citation>
    <scope>NUCLEOTIDE SEQUENCE [LARGE SCALE GENOMIC DNA]</scope>
    <source>
        <strain evidence="8 9">TBRC 5722</strain>
    </source>
</reference>
<dbReference type="InterPro" id="IPR007627">
    <property type="entry name" value="RNA_pol_sigma70_r2"/>
</dbReference>
<name>A0ABS8PG09_9PSEU</name>